<evidence type="ECO:0000256" key="4">
    <source>
        <dbReference type="ARBA" id="ARBA00023002"/>
    </source>
</evidence>
<dbReference type="AlphaFoldDB" id="A0A9D1HUB0"/>
<dbReference type="InterPro" id="IPR019833">
    <property type="entry name" value="Mn/Fe_SOD_BS"/>
</dbReference>
<evidence type="ECO:0000259" key="8">
    <source>
        <dbReference type="Pfam" id="PF02777"/>
    </source>
</evidence>
<evidence type="ECO:0000256" key="3">
    <source>
        <dbReference type="ARBA" id="ARBA00022723"/>
    </source>
</evidence>
<evidence type="ECO:0000256" key="6">
    <source>
        <dbReference type="RuleBase" id="RU000414"/>
    </source>
</evidence>
<dbReference type="EMBL" id="DVML01000007">
    <property type="protein sequence ID" value="HIU22167.1"/>
    <property type="molecule type" value="Genomic_DNA"/>
</dbReference>
<protein>
    <recommendedName>
        <fullName evidence="2 6">Superoxide dismutase</fullName>
        <ecNumber evidence="2 6">1.15.1.1</ecNumber>
    </recommendedName>
</protein>
<organism evidence="9 10">
    <name type="scientific">Candidatus Fimihabitans intestinipullorum</name>
    <dbReference type="NCBI Taxonomy" id="2840820"/>
    <lineage>
        <taxon>Bacteria</taxon>
        <taxon>Bacillati</taxon>
        <taxon>Mycoplasmatota</taxon>
        <taxon>Mycoplasmatota incertae sedis</taxon>
        <taxon>Candidatus Fimihabitans</taxon>
    </lineage>
</organism>
<evidence type="ECO:0000313" key="9">
    <source>
        <dbReference type="EMBL" id="HIU22167.1"/>
    </source>
</evidence>
<reference evidence="9" key="1">
    <citation type="submission" date="2020-10" db="EMBL/GenBank/DDBJ databases">
        <authorList>
            <person name="Gilroy R."/>
        </authorList>
    </citation>
    <scope>NUCLEOTIDE SEQUENCE</scope>
    <source>
        <strain evidence="9">CHK197-8231</strain>
    </source>
</reference>
<dbReference type="PRINTS" id="PR01703">
    <property type="entry name" value="MNSODISMTASE"/>
</dbReference>
<reference evidence="9" key="2">
    <citation type="journal article" date="2021" name="PeerJ">
        <title>Extensive microbial diversity within the chicken gut microbiome revealed by metagenomics and culture.</title>
        <authorList>
            <person name="Gilroy R."/>
            <person name="Ravi A."/>
            <person name="Getino M."/>
            <person name="Pursley I."/>
            <person name="Horton D.L."/>
            <person name="Alikhan N.F."/>
            <person name="Baker D."/>
            <person name="Gharbi K."/>
            <person name="Hall N."/>
            <person name="Watson M."/>
            <person name="Adriaenssens E.M."/>
            <person name="Foster-Nyarko E."/>
            <person name="Jarju S."/>
            <person name="Secka A."/>
            <person name="Antonio M."/>
            <person name="Oren A."/>
            <person name="Chaudhuri R.R."/>
            <person name="La Ragione R."/>
            <person name="Hildebrand F."/>
            <person name="Pallen M.J."/>
        </authorList>
    </citation>
    <scope>NUCLEOTIDE SEQUENCE</scope>
    <source>
        <strain evidence="9">CHK197-8231</strain>
    </source>
</reference>
<dbReference type="PANTHER" id="PTHR43595">
    <property type="entry name" value="37S RIBOSOMAL PROTEIN S26, MITOCHONDRIAL"/>
    <property type="match status" value="1"/>
</dbReference>
<dbReference type="Proteomes" id="UP000824087">
    <property type="component" value="Unassembled WGS sequence"/>
</dbReference>
<keyword evidence="4 6" id="KW-0560">Oxidoreductase</keyword>
<keyword evidence="3 5" id="KW-0479">Metal-binding</keyword>
<feature type="binding site" evidence="5">
    <location>
        <position position="168"/>
    </location>
    <ligand>
        <name>Mn(2+)</name>
        <dbReference type="ChEBI" id="CHEBI:29035"/>
    </ligand>
</feature>
<feature type="domain" description="Manganese/iron superoxide dismutase C-terminal" evidence="8">
    <location>
        <begin position="96"/>
        <end position="197"/>
    </location>
</feature>
<dbReference type="Pfam" id="PF00081">
    <property type="entry name" value="Sod_Fe_N"/>
    <property type="match status" value="1"/>
</dbReference>
<feature type="binding site" evidence="5">
    <location>
        <position position="164"/>
    </location>
    <ligand>
        <name>Mn(2+)</name>
        <dbReference type="ChEBI" id="CHEBI:29035"/>
    </ligand>
</feature>
<dbReference type="EC" id="1.15.1.1" evidence="2 6"/>
<dbReference type="PIRSF" id="PIRSF000349">
    <property type="entry name" value="SODismutase"/>
    <property type="match status" value="1"/>
</dbReference>
<sequence>MYRLMKLPYSYDAFEPLLSYQTIYLHHDKLYTSYLERLNKLLKELNYDYRYSMVELLDHLDIFPVDQRDQVLFLLGGVLNHELYFTSMSPEKNVEPTGELRKQIEKRYGSWDAFQIEVMRKANLMVGSGYTFIVVNKNHEIEVINLSNQETPYSYGMTPIAALDLWEHSYYLDDYYKRNQYISDFFSIIDFKEIGKRYEKTIKEN</sequence>
<evidence type="ECO:0000256" key="1">
    <source>
        <dbReference type="ARBA" id="ARBA00008714"/>
    </source>
</evidence>
<feature type="binding site" evidence="5">
    <location>
        <position position="81"/>
    </location>
    <ligand>
        <name>Mn(2+)</name>
        <dbReference type="ChEBI" id="CHEBI:29035"/>
    </ligand>
</feature>
<evidence type="ECO:0000256" key="2">
    <source>
        <dbReference type="ARBA" id="ARBA00012682"/>
    </source>
</evidence>
<proteinExistence type="inferred from homology"/>
<evidence type="ECO:0000256" key="5">
    <source>
        <dbReference type="PIRSR" id="PIRSR000349-1"/>
    </source>
</evidence>
<evidence type="ECO:0000259" key="7">
    <source>
        <dbReference type="Pfam" id="PF00081"/>
    </source>
</evidence>
<dbReference type="PANTHER" id="PTHR43595:SF2">
    <property type="entry name" value="SMALL RIBOSOMAL SUBUNIT PROTEIN MS42"/>
    <property type="match status" value="1"/>
</dbReference>
<dbReference type="InterPro" id="IPR036324">
    <property type="entry name" value="Mn/Fe_SOD_N_sf"/>
</dbReference>
<comment type="caution">
    <text evidence="9">The sequence shown here is derived from an EMBL/GenBank/DDBJ whole genome shotgun (WGS) entry which is preliminary data.</text>
</comment>
<dbReference type="Pfam" id="PF02777">
    <property type="entry name" value="Sod_Fe_C"/>
    <property type="match status" value="1"/>
</dbReference>
<feature type="binding site" evidence="5">
    <location>
        <position position="26"/>
    </location>
    <ligand>
        <name>Mn(2+)</name>
        <dbReference type="ChEBI" id="CHEBI:29035"/>
    </ligand>
</feature>
<dbReference type="GO" id="GO:0004784">
    <property type="term" value="F:superoxide dismutase activity"/>
    <property type="evidence" value="ECO:0007669"/>
    <property type="project" value="UniProtKB-EC"/>
</dbReference>
<comment type="similarity">
    <text evidence="1 6">Belongs to the iron/manganese superoxide dismutase family.</text>
</comment>
<dbReference type="InterPro" id="IPR001189">
    <property type="entry name" value="Mn/Fe_SOD"/>
</dbReference>
<dbReference type="SUPFAM" id="SSF46609">
    <property type="entry name" value="Fe,Mn superoxide dismutase (SOD), N-terminal domain"/>
    <property type="match status" value="1"/>
</dbReference>
<dbReference type="PROSITE" id="PS00088">
    <property type="entry name" value="SOD_MN"/>
    <property type="match status" value="1"/>
</dbReference>
<dbReference type="Gene3D" id="3.55.40.20">
    <property type="entry name" value="Iron/manganese superoxide dismutase, C-terminal domain"/>
    <property type="match status" value="1"/>
</dbReference>
<dbReference type="GO" id="GO:0005737">
    <property type="term" value="C:cytoplasm"/>
    <property type="evidence" value="ECO:0007669"/>
    <property type="project" value="TreeGrafter"/>
</dbReference>
<dbReference type="InterPro" id="IPR019832">
    <property type="entry name" value="Mn/Fe_SOD_C"/>
</dbReference>
<dbReference type="Gene3D" id="1.10.287.990">
    <property type="entry name" value="Fe,Mn superoxide dismutase (SOD) domain"/>
    <property type="match status" value="1"/>
</dbReference>
<name>A0A9D1HUB0_9BACT</name>
<evidence type="ECO:0000313" key="10">
    <source>
        <dbReference type="Proteomes" id="UP000824087"/>
    </source>
</evidence>
<dbReference type="InterPro" id="IPR036314">
    <property type="entry name" value="SOD_C_sf"/>
</dbReference>
<accession>A0A9D1HUB0</accession>
<dbReference type="InterPro" id="IPR019831">
    <property type="entry name" value="Mn/Fe_SOD_N"/>
</dbReference>
<gene>
    <name evidence="9" type="ORF">IAD49_01160</name>
</gene>
<dbReference type="SUPFAM" id="SSF54719">
    <property type="entry name" value="Fe,Mn superoxide dismutase (SOD), C-terminal domain"/>
    <property type="match status" value="1"/>
</dbReference>
<comment type="function">
    <text evidence="6">Destroys radicals which are normally produced within the cells and which are toxic to biological systems.</text>
</comment>
<dbReference type="GO" id="GO:0046872">
    <property type="term" value="F:metal ion binding"/>
    <property type="evidence" value="ECO:0007669"/>
    <property type="project" value="UniProtKB-KW"/>
</dbReference>
<feature type="domain" description="Manganese/iron superoxide dismutase N-terminal" evidence="7">
    <location>
        <begin position="2"/>
        <end position="89"/>
    </location>
</feature>
<comment type="catalytic activity">
    <reaction evidence="6">
        <text>2 superoxide + 2 H(+) = H2O2 + O2</text>
        <dbReference type="Rhea" id="RHEA:20696"/>
        <dbReference type="ChEBI" id="CHEBI:15378"/>
        <dbReference type="ChEBI" id="CHEBI:15379"/>
        <dbReference type="ChEBI" id="CHEBI:16240"/>
        <dbReference type="ChEBI" id="CHEBI:18421"/>
        <dbReference type="EC" id="1.15.1.1"/>
    </reaction>
</comment>